<evidence type="ECO:0000313" key="9">
    <source>
        <dbReference type="Proteomes" id="UP000638043"/>
    </source>
</evidence>
<evidence type="ECO:0000256" key="3">
    <source>
        <dbReference type="ARBA" id="ARBA00022989"/>
    </source>
</evidence>
<evidence type="ECO:0000256" key="6">
    <source>
        <dbReference type="SAM" id="Phobius"/>
    </source>
</evidence>
<feature type="transmembrane region" description="Helical" evidence="6">
    <location>
        <begin position="34"/>
        <end position="60"/>
    </location>
</feature>
<dbReference type="Proteomes" id="UP000638043">
    <property type="component" value="Unassembled WGS sequence"/>
</dbReference>
<feature type="transmembrane region" description="Helical" evidence="6">
    <location>
        <begin position="120"/>
        <end position="142"/>
    </location>
</feature>
<name>A0ABQ2N046_9MICO</name>
<dbReference type="EMBL" id="BMMQ01000003">
    <property type="protein sequence ID" value="GGO62927.1"/>
    <property type="molecule type" value="Genomic_DNA"/>
</dbReference>
<evidence type="ECO:0000256" key="2">
    <source>
        <dbReference type="ARBA" id="ARBA00022692"/>
    </source>
</evidence>
<comment type="subcellular location">
    <subcellularLocation>
        <location evidence="1">Membrane</location>
        <topology evidence="1">Multi-pass membrane protein</topology>
    </subcellularLocation>
</comment>
<evidence type="ECO:0000256" key="4">
    <source>
        <dbReference type="ARBA" id="ARBA00023136"/>
    </source>
</evidence>
<feature type="domain" description="RDD" evidence="7">
    <location>
        <begin position="29"/>
        <end position="158"/>
    </location>
</feature>
<keyword evidence="3 6" id="KW-1133">Transmembrane helix</keyword>
<evidence type="ECO:0000256" key="5">
    <source>
        <dbReference type="SAM" id="MobiDB-lite"/>
    </source>
</evidence>
<evidence type="ECO:0000259" key="7">
    <source>
        <dbReference type="Pfam" id="PF06271"/>
    </source>
</evidence>
<feature type="transmembrane region" description="Helical" evidence="6">
    <location>
        <begin position="72"/>
        <end position="89"/>
    </location>
</feature>
<dbReference type="Pfam" id="PF06271">
    <property type="entry name" value="RDD"/>
    <property type="match status" value="1"/>
</dbReference>
<sequence length="285" mass="29977">MTISGPRALVAEDEILTGEAVALDRQPLGLGLRLLGGLIDALIGWLAYLALAVFGAGSLVDAGVLDEGTYRIFSVVVLVVCFAVLPITVETLSGGRSLGKLAAGGRIVRSDGGAIGFRHAFVRGLLGVLEIYMSFGGVALIVGMFTPRAQRLGDLVAGTYSERARRTRLPDPSPGIPEQLAGWARVADVARLPDRLDAQVTRFSSGASKLSPAARARIASELVADIAPYVTPLPQAPAEAVLQGVAAVRREREARMLRAERERASALAGRDPFSGDQWNGSAPRS</sequence>
<dbReference type="InterPro" id="IPR010432">
    <property type="entry name" value="RDD"/>
</dbReference>
<feature type="compositionally biased region" description="Polar residues" evidence="5">
    <location>
        <begin position="276"/>
        <end position="285"/>
    </location>
</feature>
<organism evidence="8 9">
    <name type="scientific">Microbacterium nanhaiense</name>
    <dbReference type="NCBI Taxonomy" id="1301026"/>
    <lineage>
        <taxon>Bacteria</taxon>
        <taxon>Bacillati</taxon>
        <taxon>Actinomycetota</taxon>
        <taxon>Actinomycetes</taxon>
        <taxon>Micrococcales</taxon>
        <taxon>Microbacteriaceae</taxon>
        <taxon>Microbacterium</taxon>
    </lineage>
</organism>
<gene>
    <name evidence="8" type="ORF">GCM10010910_14240</name>
</gene>
<keyword evidence="2 6" id="KW-0812">Transmembrane</keyword>
<comment type="caution">
    <text evidence="8">The sequence shown here is derived from an EMBL/GenBank/DDBJ whole genome shotgun (WGS) entry which is preliminary data.</text>
</comment>
<evidence type="ECO:0000313" key="8">
    <source>
        <dbReference type="EMBL" id="GGO62927.1"/>
    </source>
</evidence>
<dbReference type="PANTHER" id="PTHR38480:SF1">
    <property type="entry name" value="SLR0254 PROTEIN"/>
    <property type="match status" value="1"/>
</dbReference>
<protein>
    <recommendedName>
        <fullName evidence="7">RDD domain-containing protein</fullName>
    </recommendedName>
</protein>
<evidence type="ECO:0000256" key="1">
    <source>
        <dbReference type="ARBA" id="ARBA00004141"/>
    </source>
</evidence>
<dbReference type="RefSeq" id="WP_188700687.1">
    <property type="nucleotide sequence ID" value="NZ_BMMQ01000003.1"/>
</dbReference>
<accession>A0ABQ2N046</accession>
<reference evidence="9" key="1">
    <citation type="journal article" date="2019" name="Int. J. Syst. Evol. Microbiol.">
        <title>The Global Catalogue of Microorganisms (GCM) 10K type strain sequencing project: providing services to taxonomists for standard genome sequencing and annotation.</title>
        <authorList>
            <consortium name="The Broad Institute Genomics Platform"/>
            <consortium name="The Broad Institute Genome Sequencing Center for Infectious Disease"/>
            <person name="Wu L."/>
            <person name="Ma J."/>
        </authorList>
    </citation>
    <scope>NUCLEOTIDE SEQUENCE [LARGE SCALE GENOMIC DNA]</scope>
    <source>
        <strain evidence="9">CGMCC 4.7181</strain>
    </source>
</reference>
<proteinExistence type="predicted"/>
<keyword evidence="9" id="KW-1185">Reference proteome</keyword>
<keyword evidence="4 6" id="KW-0472">Membrane</keyword>
<feature type="region of interest" description="Disordered" evidence="5">
    <location>
        <begin position="258"/>
        <end position="285"/>
    </location>
</feature>
<dbReference type="PANTHER" id="PTHR38480">
    <property type="entry name" value="SLR0254 PROTEIN"/>
    <property type="match status" value="1"/>
</dbReference>